<dbReference type="GO" id="GO:0006631">
    <property type="term" value="P:fatty acid metabolic process"/>
    <property type="evidence" value="ECO:0007669"/>
    <property type="project" value="TreeGrafter"/>
</dbReference>
<dbReference type="CDD" id="cd05917">
    <property type="entry name" value="FACL_like_2"/>
    <property type="match status" value="1"/>
</dbReference>
<keyword evidence="6" id="KW-1185">Reference proteome</keyword>
<dbReference type="InterPro" id="IPR025110">
    <property type="entry name" value="AMP-bd_C"/>
</dbReference>
<proteinExistence type="inferred from homology"/>
<gene>
    <name evidence="5" type="ORF">IWQ60_002650</name>
</gene>
<comment type="caution">
    <text evidence="5">The sequence shown here is derived from an EMBL/GenBank/DDBJ whole genome shotgun (WGS) entry which is preliminary data.</text>
</comment>
<evidence type="ECO:0000256" key="1">
    <source>
        <dbReference type="ARBA" id="ARBA00006432"/>
    </source>
</evidence>
<evidence type="ECO:0000259" key="3">
    <source>
        <dbReference type="Pfam" id="PF00501"/>
    </source>
</evidence>
<dbReference type="PROSITE" id="PS00455">
    <property type="entry name" value="AMP_BINDING"/>
    <property type="match status" value="1"/>
</dbReference>
<dbReference type="InterPro" id="IPR000873">
    <property type="entry name" value="AMP-dep_synth/lig_dom"/>
</dbReference>
<evidence type="ECO:0000256" key="2">
    <source>
        <dbReference type="ARBA" id="ARBA00022598"/>
    </source>
</evidence>
<dbReference type="InterPro" id="IPR045851">
    <property type="entry name" value="AMP-bd_C_sf"/>
</dbReference>
<evidence type="ECO:0000313" key="5">
    <source>
        <dbReference type="EMBL" id="KAJ1927754.1"/>
    </source>
</evidence>
<dbReference type="Gene3D" id="3.30.300.30">
    <property type="match status" value="1"/>
</dbReference>
<evidence type="ECO:0000313" key="6">
    <source>
        <dbReference type="Proteomes" id="UP001150569"/>
    </source>
</evidence>
<dbReference type="FunFam" id="3.40.50.12780:FF:000003">
    <property type="entry name" value="Long-chain-fatty-acid--CoA ligase FadD"/>
    <property type="match status" value="1"/>
</dbReference>
<dbReference type="FunFam" id="3.30.300.30:FF:000008">
    <property type="entry name" value="2,3-dihydroxybenzoate-AMP ligase"/>
    <property type="match status" value="1"/>
</dbReference>
<dbReference type="OrthoDB" id="10253115at2759"/>
<dbReference type="Gene3D" id="3.40.50.12780">
    <property type="entry name" value="N-terminal domain of ligase-like"/>
    <property type="match status" value="1"/>
</dbReference>
<dbReference type="InterPro" id="IPR020845">
    <property type="entry name" value="AMP-binding_CS"/>
</dbReference>
<dbReference type="EMBL" id="JANBPT010000103">
    <property type="protein sequence ID" value="KAJ1927754.1"/>
    <property type="molecule type" value="Genomic_DNA"/>
</dbReference>
<name>A0A9W8AIQ1_9FUNG</name>
<protein>
    <submittedName>
        <fullName evidence="5">Uncharacterized protein</fullName>
    </submittedName>
</protein>
<dbReference type="SUPFAM" id="SSF56801">
    <property type="entry name" value="Acetyl-CoA synthetase-like"/>
    <property type="match status" value="1"/>
</dbReference>
<feature type="domain" description="AMP-binding enzyme C-terminal" evidence="4">
    <location>
        <begin position="571"/>
        <end position="647"/>
    </location>
</feature>
<organism evidence="5 6">
    <name type="scientific">Tieghemiomyces parasiticus</name>
    <dbReference type="NCBI Taxonomy" id="78921"/>
    <lineage>
        <taxon>Eukaryota</taxon>
        <taxon>Fungi</taxon>
        <taxon>Fungi incertae sedis</taxon>
        <taxon>Zoopagomycota</taxon>
        <taxon>Kickxellomycotina</taxon>
        <taxon>Dimargaritomycetes</taxon>
        <taxon>Dimargaritales</taxon>
        <taxon>Dimargaritaceae</taxon>
        <taxon>Tieghemiomyces</taxon>
    </lineage>
</organism>
<dbReference type="PANTHER" id="PTHR43201">
    <property type="entry name" value="ACYL-COA SYNTHETASE"/>
    <property type="match status" value="1"/>
</dbReference>
<dbReference type="Pfam" id="PF13193">
    <property type="entry name" value="AMP-binding_C"/>
    <property type="match status" value="1"/>
</dbReference>
<dbReference type="InterPro" id="IPR042099">
    <property type="entry name" value="ANL_N_sf"/>
</dbReference>
<keyword evidence="2" id="KW-0436">Ligase</keyword>
<evidence type="ECO:0000259" key="4">
    <source>
        <dbReference type="Pfam" id="PF13193"/>
    </source>
</evidence>
<reference evidence="5" key="1">
    <citation type="submission" date="2022-07" db="EMBL/GenBank/DDBJ databases">
        <title>Phylogenomic reconstructions and comparative analyses of Kickxellomycotina fungi.</title>
        <authorList>
            <person name="Reynolds N.K."/>
            <person name="Stajich J.E."/>
            <person name="Barry K."/>
            <person name="Grigoriev I.V."/>
            <person name="Crous P."/>
            <person name="Smith M.E."/>
        </authorList>
    </citation>
    <scope>NUCLEOTIDE SEQUENCE</scope>
    <source>
        <strain evidence="5">RSA 861</strain>
    </source>
</reference>
<dbReference type="Proteomes" id="UP001150569">
    <property type="component" value="Unassembled WGS sequence"/>
</dbReference>
<dbReference type="PANTHER" id="PTHR43201:SF5">
    <property type="entry name" value="MEDIUM-CHAIN ACYL-COA LIGASE ACSF2, MITOCHONDRIAL"/>
    <property type="match status" value="1"/>
</dbReference>
<dbReference type="GO" id="GO:0031956">
    <property type="term" value="F:medium-chain fatty acid-CoA ligase activity"/>
    <property type="evidence" value="ECO:0007669"/>
    <property type="project" value="TreeGrafter"/>
</dbReference>
<sequence>MSPSTSLTAALPLARRMPALLRSRARWVARPTPTSVPTVFSSLGLLPRYRPLTSLRTTDRPPIPDLVAPVSAVVEPVLQSPSLPFQSPTAAPLAHARGDHTVPLLNETIGTAFDRTVAAYADELALVVRHEDVRLTYRELGAMVDQVARALVDHGFQPGDRLGVFMPNTAAWTILQYATAKIGVIMATINPGYRTGELKFALNLVGCRGLILTPSFHSSDYIKMIRELVPEVSDPKSAASPLRSAQVPTLETIFVTDPVAADSSLSSAAPWRSLPGLRDYQELLTAPTSAAAAARVSGHTALLQPNQAINILFTSGTTGNPKAVGLTHYNLINNGLFTGQILGLTPADAICCPLPLYHCFGLVLGNLASLVHGSTMVFPGPAFEAHSVLAAIEEEKCTALYGVPTMFIEAMAHPNFARTNLTSLRTGIMSGSPCPIEVMRAVIERMNMSEVIIGLGMTETSPITFLTRRDDPVDKRVSTVGRPIPHVEAKVVNVETGETVAVGQKGELCVRGFGIMQGYWEDPVSTAKTVDHEGWLRTGDLAVLAADGFCQVVGRAKDLIIRGGENIYPAEIENCLFEHPHIANVLIVGVPDPKYGEQVCACIIPLDSNRPVTLEEVREFCREKLAHFKVPRYVLTMTEFPKTVTGKLRRNVMAETAARELLLKA</sequence>
<dbReference type="Pfam" id="PF00501">
    <property type="entry name" value="AMP-binding"/>
    <property type="match status" value="1"/>
</dbReference>
<accession>A0A9W8AIQ1</accession>
<comment type="similarity">
    <text evidence="1">Belongs to the ATP-dependent AMP-binding enzyme family.</text>
</comment>
<dbReference type="AlphaFoldDB" id="A0A9W8AIQ1"/>
<feature type="domain" description="AMP-dependent synthetase/ligase" evidence="3">
    <location>
        <begin position="113"/>
        <end position="520"/>
    </location>
</feature>